<comment type="caution">
    <text evidence="2">The sequence shown here is derived from an EMBL/GenBank/DDBJ whole genome shotgun (WGS) entry which is preliminary data.</text>
</comment>
<name>A0A419SL84_9BACL</name>
<dbReference type="Proteomes" id="UP000284219">
    <property type="component" value="Unassembled WGS sequence"/>
</dbReference>
<dbReference type="InterPro" id="IPR005585">
    <property type="entry name" value="DUF327"/>
</dbReference>
<organism evidence="2 3">
    <name type="scientific">Ammoniphilus oxalaticus</name>
    <dbReference type="NCBI Taxonomy" id="66863"/>
    <lineage>
        <taxon>Bacteria</taxon>
        <taxon>Bacillati</taxon>
        <taxon>Bacillota</taxon>
        <taxon>Bacilli</taxon>
        <taxon>Bacillales</taxon>
        <taxon>Paenibacillaceae</taxon>
        <taxon>Aneurinibacillus group</taxon>
        <taxon>Ammoniphilus</taxon>
    </lineage>
</organism>
<keyword evidence="3" id="KW-1185">Reference proteome</keyword>
<dbReference type="Gene3D" id="1.20.120.490">
    <property type="entry name" value="Hypothetical protein TM1646-like domain"/>
    <property type="match status" value="1"/>
</dbReference>
<keyword evidence="1" id="KW-0175">Coiled coil</keyword>
<evidence type="ECO:0000313" key="3">
    <source>
        <dbReference type="Proteomes" id="UP000284219"/>
    </source>
</evidence>
<accession>A0A419SL84</accession>
<sequence length="146" mass="16923">MKVSEGLRLNSEARLQPNERAATQSASFRKLMVEQQHQLSSERLQQLLQEVEQRGEQLRQRQTIEQLRAYQASVRKFVKEAVDHGVGLKETRGFSFRGDERRLKIVQQLDEKLLALTDQLLEEQETTIDLLDRIGEIKGLLLNLIT</sequence>
<gene>
    <name evidence="2" type="ORF">BEP19_07360</name>
</gene>
<dbReference type="Pfam" id="PF03885">
    <property type="entry name" value="DUF327"/>
    <property type="match status" value="1"/>
</dbReference>
<reference evidence="2 3" key="1">
    <citation type="submission" date="2016-08" db="EMBL/GenBank/DDBJ databases">
        <title>Novel Firmicute Genomes.</title>
        <authorList>
            <person name="Poppleton D.I."/>
            <person name="Gribaldo S."/>
        </authorList>
    </citation>
    <scope>NUCLEOTIDE SEQUENCE [LARGE SCALE GENOMIC DNA]</scope>
    <source>
        <strain evidence="2 3">RAOx-1</strain>
    </source>
</reference>
<dbReference type="EMBL" id="MCHY01000008">
    <property type="protein sequence ID" value="RKD24686.1"/>
    <property type="molecule type" value="Genomic_DNA"/>
</dbReference>
<evidence type="ECO:0008006" key="4">
    <source>
        <dbReference type="Google" id="ProtNLM"/>
    </source>
</evidence>
<dbReference type="InterPro" id="IPR024042">
    <property type="entry name" value="TM1646-like_dom_sf"/>
</dbReference>
<dbReference type="AlphaFoldDB" id="A0A419SL84"/>
<evidence type="ECO:0000313" key="2">
    <source>
        <dbReference type="EMBL" id="RKD24686.1"/>
    </source>
</evidence>
<protein>
    <recommendedName>
        <fullName evidence="4">DUF327 domain-containing protein</fullName>
    </recommendedName>
</protein>
<dbReference type="SUPFAM" id="SSF158397">
    <property type="entry name" value="TM1646-like"/>
    <property type="match status" value="1"/>
</dbReference>
<evidence type="ECO:0000256" key="1">
    <source>
        <dbReference type="SAM" id="Coils"/>
    </source>
</evidence>
<proteinExistence type="predicted"/>
<feature type="coiled-coil region" evidence="1">
    <location>
        <begin position="34"/>
        <end position="61"/>
    </location>
</feature>